<evidence type="ECO:0000313" key="1">
    <source>
        <dbReference type="EMBL" id="KYZ77791.1"/>
    </source>
</evidence>
<evidence type="ECO:0000313" key="2">
    <source>
        <dbReference type="Proteomes" id="UP000076268"/>
    </source>
</evidence>
<organism evidence="1 2">
    <name type="scientific">Anaerosporomusa subterranea</name>
    <dbReference type="NCBI Taxonomy" id="1794912"/>
    <lineage>
        <taxon>Bacteria</taxon>
        <taxon>Bacillati</taxon>
        <taxon>Bacillota</taxon>
        <taxon>Negativicutes</taxon>
        <taxon>Acetonemataceae</taxon>
        <taxon>Anaerosporomusa</taxon>
    </lineage>
</organism>
<protein>
    <recommendedName>
        <fullName evidence="3">Preprotein translocase subunit SecA</fullName>
    </recommendedName>
</protein>
<dbReference type="Proteomes" id="UP000076268">
    <property type="component" value="Unassembled WGS sequence"/>
</dbReference>
<dbReference type="Pfam" id="PF02810">
    <property type="entry name" value="SEC-C"/>
    <property type="match status" value="1"/>
</dbReference>
<accession>A0A154BV27</accession>
<gene>
    <name evidence="1" type="ORF">AXX12_17145</name>
</gene>
<dbReference type="SUPFAM" id="SSF103642">
    <property type="entry name" value="Sec-C motif"/>
    <property type="match status" value="1"/>
</dbReference>
<comment type="caution">
    <text evidence="1">The sequence shown here is derived from an EMBL/GenBank/DDBJ whole genome shotgun (WGS) entry which is preliminary data.</text>
</comment>
<dbReference type="InterPro" id="IPR004027">
    <property type="entry name" value="SEC_C_motif"/>
</dbReference>
<dbReference type="RefSeq" id="WP_066237587.1">
    <property type="nucleotide sequence ID" value="NZ_LSGP01000006.1"/>
</dbReference>
<proteinExistence type="predicted"/>
<evidence type="ECO:0008006" key="3">
    <source>
        <dbReference type="Google" id="ProtNLM"/>
    </source>
</evidence>
<reference evidence="1 2" key="1">
    <citation type="submission" date="2016-02" db="EMBL/GenBank/DDBJ databases">
        <title>Anaerosporomusa subterraneum gen. nov., sp. nov., a spore-forming obligate anaerobe isolated from saprolite.</title>
        <authorList>
            <person name="Choi J.K."/>
            <person name="Shah M."/>
            <person name="Yee N."/>
        </authorList>
    </citation>
    <scope>NUCLEOTIDE SEQUENCE [LARGE SCALE GENOMIC DNA]</scope>
    <source>
        <strain evidence="1 2">RU4</strain>
    </source>
</reference>
<name>A0A154BV27_ANASB</name>
<dbReference type="Gene3D" id="3.10.450.50">
    <property type="match status" value="1"/>
</dbReference>
<sequence>MGILKSDGLNESERLLNVLCHKSFLSLWTYSNLFRDQGKKNNSSDGKEVCDAIAVFGEHIIIFSDKSCAFPNTGSLEVDWGRWYRSAIKKSVDQLLGAKRWIKQYPSRLFIDRSCSEPFPIQLPPSDRMKFHLIAVARGAGVRCRQHYGGSGSLMLVSSWMEQLMLDKGENLSPFSVGALAHFGEYVHVLDDVTTEIVLNTLDTAPDLIRYLTEKERFVTSRRFQSAAGEEELLAFYMQSWNEQGDFTFVIPSYQPPQAEPGLVLAEGLWVELTSSPDWYAMQEWRRPSCSWDKLIDTFAFHTLDGSLYEVEDSSPKYQETLLRFLSAEHRNRRQTLSLALLGQLVRAPKDENVYCSARVVVSRTPAEPSYVFLVVGLEEGETPLDYRKRRRSMLSKYCVVTKHLYPNSEHIIGIGIEPKDIEQRSEDMIYLDATEWTSEMASHAAELHMIGILKKLQQNSQDPMQYIHARLQPDILEKIAMENPGRNDPCPCGSGVKFKKCHGAMM</sequence>
<dbReference type="EMBL" id="LSGP01000006">
    <property type="protein sequence ID" value="KYZ77791.1"/>
    <property type="molecule type" value="Genomic_DNA"/>
</dbReference>
<dbReference type="STRING" id="1794912.AXX12_17145"/>
<dbReference type="PANTHER" id="PTHR33747:SF1">
    <property type="entry name" value="ADENYLATE CYCLASE-ASSOCIATED CAP C-TERMINAL DOMAIN-CONTAINING PROTEIN"/>
    <property type="match status" value="1"/>
</dbReference>
<dbReference type="PANTHER" id="PTHR33747">
    <property type="entry name" value="UPF0225 PROTEIN SCO1677"/>
    <property type="match status" value="1"/>
</dbReference>
<keyword evidence="2" id="KW-1185">Reference proteome</keyword>
<dbReference type="AlphaFoldDB" id="A0A154BV27"/>